<evidence type="ECO:0000313" key="9">
    <source>
        <dbReference type="EMBL" id="SMC66235.1"/>
    </source>
</evidence>
<dbReference type="GO" id="GO:0009279">
    <property type="term" value="C:cell outer membrane"/>
    <property type="evidence" value="ECO:0007669"/>
    <property type="project" value="UniProtKB-SubCell"/>
</dbReference>
<dbReference type="GO" id="GO:1990281">
    <property type="term" value="C:efflux pump complex"/>
    <property type="evidence" value="ECO:0007669"/>
    <property type="project" value="TreeGrafter"/>
</dbReference>
<dbReference type="InterPro" id="IPR003423">
    <property type="entry name" value="OMP_efflux"/>
</dbReference>
<evidence type="ECO:0000313" key="10">
    <source>
        <dbReference type="Proteomes" id="UP000192393"/>
    </source>
</evidence>
<reference evidence="9 10" key="1">
    <citation type="submission" date="2017-04" db="EMBL/GenBank/DDBJ databases">
        <authorList>
            <person name="Afonso C.L."/>
            <person name="Miller P.J."/>
            <person name="Scott M.A."/>
            <person name="Spackman E."/>
            <person name="Goraichik I."/>
            <person name="Dimitrov K.M."/>
            <person name="Suarez D.L."/>
            <person name="Swayne D.E."/>
        </authorList>
    </citation>
    <scope>NUCLEOTIDE SEQUENCE [LARGE SCALE GENOMIC DNA]</scope>
    <source>
        <strain evidence="9 10">CGMCC 1.12708</strain>
    </source>
</reference>
<evidence type="ECO:0000256" key="4">
    <source>
        <dbReference type="ARBA" id="ARBA00022452"/>
    </source>
</evidence>
<keyword evidence="3" id="KW-0813">Transport</keyword>
<dbReference type="PANTHER" id="PTHR30026">
    <property type="entry name" value="OUTER MEMBRANE PROTEIN TOLC"/>
    <property type="match status" value="1"/>
</dbReference>
<dbReference type="Proteomes" id="UP000192393">
    <property type="component" value="Unassembled WGS sequence"/>
</dbReference>
<sequence>MKYSFILSLVLISVFAQAQNYLTPEDAVSTAIENNFDIKIAKNNLEIDQINVNRGNAGMLPSLTGEFNMNNSILNSKQERADGTIQELNGARNNALNYGVNLNWTIFDGFSMFARYDQLKEFQKQGEAELKTSVVTLASQVLATYFDLIQQHQILEAYREAIDLSQFRLTLAETRFEIGKAAKLEVLNAKVDLNTDQTNLLRQLELIENTKTYLNLLMAEDLKTPIVVQSEWEINQELVLDELISLAEQQNPIIQTALINQTIAEQELKRIKGNRYPQIALNTGYNFTHSENTLGFARVNDGRGFNYGVSVSLNIFNGLIQKRNESIAKIQIENSQVLIDQQRQNIQSQIISNYQTYQTNLELITLELSNEEIAKENLDITLEKFRIGTITTLEVRTAQQNYIDAMTRVSDAKFQAKISEIRLRELAGNVLN</sequence>
<gene>
    <name evidence="9" type="ORF">SAMN06296427_105189</name>
</gene>
<dbReference type="GO" id="GO:0015288">
    <property type="term" value="F:porin activity"/>
    <property type="evidence" value="ECO:0007669"/>
    <property type="project" value="TreeGrafter"/>
</dbReference>
<dbReference type="Pfam" id="PF02321">
    <property type="entry name" value="OEP"/>
    <property type="match status" value="2"/>
</dbReference>
<organism evidence="9 10">
    <name type="scientific">Moheibacter sediminis</name>
    <dbReference type="NCBI Taxonomy" id="1434700"/>
    <lineage>
        <taxon>Bacteria</taxon>
        <taxon>Pseudomonadati</taxon>
        <taxon>Bacteroidota</taxon>
        <taxon>Flavobacteriia</taxon>
        <taxon>Flavobacteriales</taxon>
        <taxon>Weeksellaceae</taxon>
        <taxon>Moheibacter</taxon>
    </lineage>
</organism>
<comment type="similarity">
    <text evidence="2">Belongs to the outer membrane factor (OMF) (TC 1.B.17) family.</text>
</comment>
<feature type="signal peptide" evidence="8">
    <location>
        <begin position="1"/>
        <end position="18"/>
    </location>
</feature>
<evidence type="ECO:0000256" key="6">
    <source>
        <dbReference type="ARBA" id="ARBA00023136"/>
    </source>
</evidence>
<comment type="subcellular location">
    <subcellularLocation>
        <location evidence="1">Cell outer membrane</location>
    </subcellularLocation>
</comment>
<dbReference type="Gene3D" id="1.20.1600.10">
    <property type="entry name" value="Outer membrane efflux proteins (OEP)"/>
    <property type="match status" value="1"/>
</dbReference>
<evidence type="ECO:0000256" key="5">
    <source>
        <dbReference type="ARBA" id="ARBA00022692"/>
    </source>
</evidence>
<accession>A0A1W2AZT5</accession>
<dbReference type="InterPro" id="IPR051906">
    <property type="entry name" value="TolC-like"/>
</dbReference>
<dbReference type="EMBL" id="FWXS01000005">
    <property type="protein sequence ID" value="SMC66235.1"/>
    <property type="molecule type" value="Genomic_DNA"/>
</dbReference>
<dbReference type="RefSeq" id="WP_317043198.1">
    <property type="nucleotide sequence ID" value="NZ_FWXS01000005.1"/>
</dbReference>
<evidence type="ECO:0000256" key="8">
    <source>
        <dbReference type="SAM" id="SignalP"/>
    </source>
</evidence>
<dbReference type="AlphaFoldDB" id="A0A1W2AZT5"/>
<keyword evidence="8" id="KW-0732">Signal</keyword>
<keyword evidence="5" id="KW-0812">Transmembrane</keyword>
<dbReference type="GO" id="GO:0015562">
    <property type="term" value="F:efflux transmembrane transporter activity"/>
    <property type="evidence" value="ECO:0007669"/>
    <property type="project" value="InterPro"/>
</dbReference>
<evidence type="ECO:0000256" key="2">
    <source>
        <dbReference type="ARBA" id="ARBA00007613"/>
    </source>
</evidence>
<evidence type="ECO:0000256" key="3">
    <source>
        <dbReference type="ARBA" id="ARBA00022448"/>
    </source>
</evidence>
<keyword evidence="4" id="KW-1134">Transmembrane beta strand</keyword>
<name>A0A1W2AZT5_9FLAO</name>
<evidence type="ECO:0000256" key="1">
    <source>
        <dbReference type="ARBA" id="ARBA00004442"/>
    </source>
</evidence>
<keyword evidence="10" id="KW-1185">Reference proteome</keyword>
<feature type="chain" id="PRO_5013229866" evidence="8">
    <location>
        <begin position="19"/>
        <end position="432"/>
    </location>
</feature>
<keyword evidence="6" id="KW-0472">Membrane</keyword>
<keyword evidence="7" id="KW-0998">Cell outer membrane</keyword>
<evidence type="ECO:0000256" key="7">
    <source>
        <dbReference type="ARBA" id="ARBA00023237"/>
    </source>
</evidence>
<protein>
    <submittedName>
        <fullName evidence="9">Outer membrane protein TolC</fullName>
    </submittedName>
</protein>
<dbReference type="SUPFAM" id="SSF56954">
    <property type="entry name" value="Outer membrane efflux proteins (OEP)"/>
    <property type="match status" value="1"/>
</dbReference>
<proteinExistence type="inferred from homology"/>
<dbReference type="STRING" id="1434700.SAMN06296427_105189"/>
<dbReference type="PANTHER" id="PTHR30026:SF20">
    <property type="entry name" value="OUTER MEMBRANE PROTEIN TOLC"/>
    <property type="match status" value="1"/>
</dbReference>